<dbReference type="InterPro" id="IPR011991">
    <property type="entry name" value="ArsR-like_HTH"/>
</dbReference>
<dbReference type="CDD" id="cd00090">
    <property type="entry name" value="HTH_ARSR"/>
    <property type="match status" value="1"/>
</dbReference>
<gene>
    <name evidence="2" type="ORF">SAMN05445756_2130</name>
</gene>
<dbReference type="PANTHER" id="PTHR33164">
    <property type="entry name" value="TRANSCRIPTIONAL REGULATOR, MARR FAMILY"/>
    <property type="match status" value="1"/>
</dbReference>
<dbReference type="GO" id="GO:0003677">
    <property type="term" value="F:DNA binding"/>
    <property type="evidence" value="ECO:0007669"/>
    <property type="project" value="UniProtKB-KW"/>
</dbReference>
<evidence type="ECO:0000259" key="1">
    <source>
        <dbReference type="PROSITE" id="PS50995"/>
    </source>
</evidence>
<accession>A0A212U6A8</accession>
<dbReference type="EMBL" id="FYEZ01000003">
    <property type="protein sequence ID" value="SNC73759.1"/>
    <property type="molecule type" value="Genomic_DNA"/>
</dbReference>
<sequence length="185" mass="20730">MSEIFPILSTTMTSDVSSDSEATPWLDPAQQIVWRRWVALTTEINAALNRSLQERGQVSISDYEVLVVLSETEDRCLRVSELARCIGWERSRLSHHVGRMEKRGLVRRVAAVEDARGAVVHLTEQGLDTIVGIAPLHVRDVRRVFFDGMTDEEFAALDSFTGRLMDRLRPDDEVLAPGAATRRGA</sequence>
<dbReference type="GO" id="GO:0006950">
    <property type="term" value="P:response to stress"/>
    <property type="evidence" value="ECO:0007669"/>
    <property type="project" value="TreeGrafter"/>
</dbReference>
<protein>
    <submittedName>
        <fullName evidence="2">DNA-binding transcriptional regulator, MarR family</fullName>
    </submittedName>
</protein>
<proteinExistence type="predicted"/>
<dbReference type="SMART" id="SM00347">
    <property type="entry name" value="HTH_MARR"/>
    <property type="match status" value="1"/>
</dbReference>
<dbReference type="InterPro" id="IPR036388">
    <property type="entry name" value="WH-like_DNA-bd_sf"/>
</dbReference>
<dbReference type="Proteomes" id="UP000198122">
    <property type="component" value="Unassembled WGS sequence"/>
</dbReference>
<dbReference type="Gene3D" id="1.10.10.10">
    <property type="entry name" value="Winged helix-like DNA-binding domain superfamily/Winged helix DNA-binding domain"/>
    <property type="match status" value="1"/>
</dbReference>
<dbReference type="InterPro" id="IPR000835">
    <property type="entry name" value="HTH_MarR-typ"/>
</dbReference>
<dbReference type="PRINTS" id="PR00598">
    <property type="entry name" value="HTHMARR"/>
</dbReference>
<dbReference type="GO" id="GO:0003700">
    <property type="term" value="F:DNA-binding transcription factor activity"/>
    <property type="evidence" value="ECO:0007669"/>
    <property type="project" value="InterPro"/>
</dbReference>
<dbReference type="SUPFAM" id="SSF46785">
    <property type="entry name" value="Winged helix' DNA-binding domain"/>
    <property type="match status" value="1"/>
</dbReference>
<dbReference type="InterPro" id="IPR039422">
    <property type="entry name" value="MarR/SlyA-like"/>
</dbReference>
<name>A0A212U6A8_9MICO</name>
<dbReference type="InterPro" id="IPR036390">
    <property type="entry name" value="WH_DNA-bd_sf"/>
</dbReference>
<dbReference type="PANTHER" id="PTHR33164:SF99">
    <property type="entry name" value="MARR FAMILY REGULATORY PROTEIN"/>
    <property type="match status" value="1"/>
</dbReference>
<dbReference type="PROSITE" id="PS50995">
    <property type="entry name" value="HTH_MARR_2"/>
    <property type="match status" value="1"/>
</dbReference>
<evidence type="ECO:0000313" key="2">
    <source>
        <dbReference type="EMBL" id="SNC73759.1"/>
    </source>
</evidence>
<keyword evidence="3" id="KW-1185">Reference proteome</keyword>
<reference evidence="2 3" key="1">
    <citation type="submission" date="2017-06" db="EMBL/GenBank/DDBJ databases">
        <authorList>
            <person name="Kim H.J."/>
            <person name="Triplett B.A."/>
        </authorList>
    </citation>
    <scope>NUCLEOTIDE SEQUENCE [LARGE SCALE GENOMIC DNA]</scope>
    <source>
        <strain evidence="2 3">DSM 22179</strain>
    </source>
</reference>
<keyword evidence="2" id="KW-0238">DNA-binding</keyword>
<evidence type="ECO:0000313" key="3">
    <source>
        <dbReference type="Proteomes" id="UP000198122"/>
    </source>
</evidence>
<organism evidence="2 3">
    <name type="scientific">Kytococcus aerolatus</name>
    <dbReference type="NCBI Taxonomy" id="592308"/>
    <lineage>
        <taxon>Bacteria</taxon>
        <taxon>Bacillati</taxon>
        <taxon>Actinomycetota</taxon>
        <taxon>Actinomycetes</taxon>
        <taxon>Micrococcales</taxon>
        <taxon>Kytococcaceae</taxon>
        <taxon>Kytococcus</taxon>
    </lineage>
</organism>
<feature type="domain" description="HTH marR-type" evidence="1">
    <location>
        <begin position="30"/>
        <end position="166"/>
    </location>
</feature>
<dbReference type="Pfam" id="PF12802">
    <property type="entry name" value="MarR_2"/>
    <property type="match status" value="1"/>
</dbReference>
<dbReference type="AlphaFoldDB" id="A0A212U6A8"/>